<dbReference type="EMBL" id="CAXITT010000034">
    <property type="protein sequence ID" value="CAL1528511.1"/>
    <property type="molecule type" value="Genomic_DNA"/>
</dbReference>
<comment type="caution">
    <text evidence="2">The sequence shown here is derived from an EMBL/GenBank/DDBJ whole genome shotgun (WGS) entry which is preliminary data.</text>
</comment>
<keyword evidence="3" id="KW-1185">Reference proteome</keyword>
<proteinExistence type="predicted"/>
<feature type="non-terminal residue" evidence="2">
    <location>
        <position position="1"/>
    </location>
</feature>
<evidence type="ECO:0000259" key="1">
    <source>
        <dbReference type="Pfam" id="PF00135"/>
    </source>
</evidence>
<evidence type="ECO:0000313" key="3">
    <source>
        <dbReference type="Proteomes" id="UP001497497"/>
    </source>
</evidence>
<accession>A0AAV2H4A9</accession>
<dbReference type="Proteomes" id="UP001497497">
    <property type="component" value="Unassembled WGS sequence"/>
</dbReference>
<feature type="non-terminal residue" evidence="2">
    <location>
        <position position="206"/>
    </location>
</feature>
<reference evidence="2 3" key="1">
    <citation type="submission" date="2024-04" db="EMBL/GenBank/DDBJ databases">
        <authorList>
            <consortium name="Genoscope - CEA"/>
            <person name="William W."/>
        </authorList>
    </citation>
    <scope>NUCLEOTIDE SEQUENCE [LARGE SCALE GENOMIC DNA]</scope>
</reference>
<dbReference type="AlphaFoldDB" id="A0AAV2H4A9"/>
<dbReference type="InterPro" id="IPR050309">
    <property type="entry name" value="Type-B_Carboxylest/Lipase"/>
</dbReference>
<organism evidence="2 3">
    <name type="scientific">Lymnaea stagnalis</name>
    <name type="common">Great pond snail</name>
    <name type="synonym">Helix stagnalis</name>
    <dbReference type="NCBI Taxonomy" id="6523"/>
    <lineage>
        <taxon>Eukaryota</taxon>
        <taxon>Metazoa</taxon>
        <taxon>Spiralia</taxon>
        <taxon>Lophotrochozoa</taxon>
        <taxon>Mollusca</taxon>
        <taxon>Gastropoda</taxon>
        <taxon>Heterobranchia</taxon>
        <taxon>Euthyneura</taxon>
        <taxon>Panpulmonata</taxon>
        <taxon>Hygrophila</taxon>
        <taxon>Lymnaeoidea</taxon>
        <taxon>Lymnaeidae</taxon>
        <taxon>Lymnaea</taxon>
    </lineage>
</organism>
<dbReference type="PANTHER" id="PTHR11559">
    <property type="entry name" value="CARBOXYLESTERASE"/>
    <property type="match status" value="1"/>
</dbReference>
<sequence length="206" mass="23553">FNVIKEEAEALLSEEQRQAMPRNAITLGMMARFVKSAFGPVSDKVIEKVMEYYNNNYEINPLADFAADAIFHIPILDWANAATRGFSIEKSKVHMLRFVHWPMFMAGPYKGMVHATDLLYLFDLELENINKIINLQVNGSLWSEEDDYLKQRYISIAADFIKTGNPGASLGSELPVGWPAYDELEGHYLQFGLRLEVKTQFKPERV</sequence>
<evidence type="ECO:0000313" key="2">
    <source>
        <dbReference type="EMBL" id="CAL1528511.1"/>
    </source>
</evidence>
<dbReference type="InterPro" id="IPR002018">
    <property type="entry name" value="CarbesteraseB"/>
</dbReference>
<dbReference type="InterPro" id="IPR029058">
    <property type="entry name" value="AB_hydrolase_fold"/>
</dbReference>
<dbReference type="SUPFAM" id="SSF53474">
    <property type="entry name" value="alpha/beta-Hydrolases"/>
    <property type="match status" value="1"/>
</dbReference>
<gene>
    <name evidence="2" type="ORF">GSLYS_00002681001</name>
</gene>
<dbReference type="Pfam" id="PF00135">
    <property type="entry name" value="COesterase"/>
    <property type="match status" value="1"/>
</dbReference>
<name>A0AAV2H4A9_LYMST</name>
<feature type="domain" description="Carboxylesterase type B" evidence="1">
    <location>
        <begin position="35"/>
        <end position="204"/>
    </location>
</feature>
<dbReference type="Gene3D" id="3.40.50.1820">
    <property type="entry name" value="alpha/beta hydrolase"/>
    <property type="match status" value="1"/>
</dbReference>
<protein>
    <recommendedName>
        <fullName evidence="1">Carboxylesterase type B domain-containing protein</fullName>
    </recommendedName>
</protein>